<comment type="caution">
    <text evidence="5">The sequence shown here is derived from an EMBL/GenBank/DDBJ whole genome shotgun (WGS) entry which is preliminary data.</text>
</comment>
<dbReference type="PANTHER" id="PTHR43201:SF5">
    <property type="entry name" value="MEDIUM-CHAIN ACYL-COA LIGASE ACSF2, MITOCHONDRIAL"/>
    <property type="match status" value="1"/>
</dbReference>
<dbReference type="Gene3D" id="3.40.50.12780">
    <property type="entry name" value="N-terminal domain of ligase-like"/>
    <property type="match status" value="1"/>
</dbReference>
<dbReference type="InterPro" id="IPR025110">
    <property type="entry name" value="AMP-bd_C"/>
</dbReference>
<evidence type="ECO:0000313" key="5">
    <source>
        <dbReference type="EMBL" id="MCT9812936.1"/>
    </source>
</evidence>
<dbReference type="InterPro" id="IPR042099">
    <property type="entry name" value="ANL_N_sf"/>
</dbReference>
<evidence type="ECO:0000259" key="3">
    <source>
        <dbReference type="Pfam" id="PF00501"/>
    </source>
</evidence>
<dbReference type="InterPro" id="IPR045851">
    <property type="entry name" value="AMP-bd_C_sf"/>
</dbReference>
<comment type="similarity">
    <text evidence="1">Belongs to the ATP-dependent AMP-binding enzyme family.</text>
</comment>
<dbReference type="SUPFAM" id="SSF56801">
    <property type="entry name" value="Acetyl-CoA synthetase-like"/>
    <property type="match status" value="1"/>
</dbReference>
<dbReference type="Pfam" id="PF13193">
    <property type="entry name" value="AMP-binding_C"/>
    <property type="match status" value="1"/>
</dbReference>
<name>A0ABT2PR35_9BURK</name>
<sequence length="499" mass="54753">MVTSPNSTLVWEGQSVDAAQQQSRGSRLAGGLCALGLKEGDVVAVFLRNGLEYADVVHACRMAGISYCPINWHFTAQEINFILNDSGAKALIASQDLLDGLKGELDPTPVRLVVHAVEGAQDYEPWLARQPAYDGPFVAPRGHMAYTSGTTGRPKGVIRFAFPVQELPQRLAVNRSLIATAYGLQPGARTLLTAPIYHSAPSLYFQNALMLSELVVLTSRFDPEQFLQLVEQHRIDTAYMVPIMYVRLLRLPAAVRAKYDLSSLKFIASTGSPCAPEVKKAMIEWLGPIINETYASSEAGLVTFINAQDALTHPGSAGRPLMDASVRILDKAQRPLPAGEVGLIYVQQPAYADFTYKGNAEARQKIAHDGMVTLGDMGYLDEDGFLYVCDRDSDLVISGGVNIYPAEIENELLKHPQVADCAVIGIPDAEYGEKLHALVESEQASPELEAQLKDWLKGNLAAYKLPRSIEFRKLPRDENGKIAKRKLRDAFWGSEQRKV</sequence>
<dbReference type="InterPro" id="IPR020845">
    <property type="entry name" value="AMP-binding_CS"/>
</dbReference>
<dbReference type="Proteomes" id="UP001525968">
    <property type="component" value="Unassembled WGS sequence"/>
</dbReference>
<dbReference type="InterPro" id="IPR000873">
    <property type="entry name" value="AMP-dep_synth/lig_dom"/>
</dbReference>
<feature type="domain" description="AMP-dependent synthetase/ligase" evidence="3">
    <location>
        <begin position="7"/>
        <end position="350"/>
    </location>
</feature>
<organism evidence="5 6">
    <name type="scientific">Acidovorax bellezanensis</name>
    <dbReference type="NCBI Taxonomy" id="2976702"/>
    <lineage>
        <taxon>Bacteria</taxon>
        <taxon>Pseudomonadati</taxon>
        <taxon>Pseudomonadota</taxon>
        <taxon>Betaproteobacteria</taxon>
        <taxon>Burkholderiales</taxon>
        <taxon>Comamonadaceae</taxon>
        <taxon>Acidovorax</taxon>
    </lineage>
</organism>
<protein>
    <submittedName>
        <fullName evidence="5">Acyl-CoA synthetase</fullName>
    </submittedName>
</protein>
<evidence type="ECO:0000259" key="4">
    <source>
        <dbReference type="Pfam" id="PF13193"/>
    </source>
</evidence>
<proteinExistence type="inferred from homology"/>
<feature type="domain" description="AMP-binding enzyme C-terminal" evidence="4">
    <location>
        <begin position="407"/>
        <end position="481"/>
    </location>
</feature>
<keyword evidence="6" id="KW-1185">Reference proteome</keyword>
<accession>A0ABT2PR35</accession>
<dbReference type="EMBL" id="JAODYH010000014">
    <property type="protein sequence ID" value="MCT9812936.1"/>
    <property type="molecule type" value="Genomic_DNA"/>
</dbReference>
<gene>
    <name evidence="5" type="ORF">N0K08_20090</name>
</gene>
<dbReference type="PROSITE" id="PS00455">
    <property type="entry name" value="AMP_BINDING"/>
    <property type="match status" value="1"/>
</dbReference>
<reference evidence="5 6" key="1">
    <citation type="submission" date="2022-09" db="EMBL/GenBank/DDBJ databases">
        <title>Draft genome of isolate Be4.</title>
        <authorList>
            <person name="Sanchez-Castro I."/>
            <person name="Martinez-Rodriguez P."/>
            <person name="Descostes M."/>
            <person name="Merroun M."/>
        </authorList>
    </citation>
    <scope>NUCLEOTIDE SEQUENCE [LARGE SCALE GENOMIC DNA]</scope>
    <source>
        <strain evidence="5 6">Be4</strain>
    </source>
</reference>
<evidence type="ECO:0000313" key="6">
    <source>
        <dbReference type="Proteomes" id="UP001525968"/>
    </source>
</evidence>
<dbReference type="PANTHER" id="PTHR43201">
    <property type="entry name" value="ACYL-COA SYNTHETASE"/>
    <property type="match status" value="1"/>
</dbReference>
<dbReference type="Gene3D" id="3.30.300.30">
    <property type="match status" value="1"/>
</dbReference>
<evidence type="ECO:0000256" key="1">
    <source>
        <dbReference type="ARBA" id="ARBA00006432"/>
    </source>
</evidence>
<evidence type="ECO:0000256" key="2">
    <source>
        <dbReference type="ARBA" id="ARBA00022598"/>
    </source>
</evidence>
<keyword evidence="2" id="KW-0436">Ligase</keyword>
<dbReference type="Pfam" id="PF00501">
    <property type="entry name" value="AMP-binding"/>
    <property type="match status" value="1"/>
</dbReference>